<organism evidence="1">
    <name type="scientific">marine metagenome</name>
    <dbReference type="NCBI Taxonomy" id="408172"/>
    <lineage>
        <taxon>unclassified sequences</taxon>
        <taxon>metagenomes</taxon>
        <taxon>ecological metagenomes</taxon>
    </lineage>
</organism>
<dbReference type="Pfam" id="PF01135">
    <property type="entry name" value="PCMT"/>
    <property type="match status" value="1"/>
</dbReference>
<dbReference type="SUPFAM" id="SSF53335">
    <property type="entry name" value="S-adenosyl-L-methionine-dependent methyltransferases"/>
    <property type="match status" value="1"/>
</dbReference>
<feature type="non-terminal residue" evidence="1">
    <location>
        <position position="1"/>
    </location>
</feature>
<evidence type="ECO:0000313" key="1">
    <source>
        <dbReference type="EMBL" id="SVC63186.1"/>
    </source>
</evidence>
<proteinExistence type="predicted"/>
<evidence type="ECO:0008006" key="2">
    <source>
        <dbReference type="Google" id="ProtNLM"/>
    </source>
</evidence>
<dbReference type="AlphaFoldDB" id="A0A382NQ12"/>
<dbReference type="EMBL" id="UINC01101950">
    <property type="protein sequence ID" value="SVC63186.1"/>
    <property type="molecule type" value="Genomic_DNA"/>
</dbReference>
<accession>A0A382NQ12</accession>
<dbReference type="InterPro" id="IPR029063">
    <property type="entry name" value="SAM-dependent_MTases_sf"/>
</dbReference>
<sequence>VAPDAFGCDDVGVAPWWSGLDHTAARRRMVDVQLATRDITDLRVLAAMAAVPRHRFVPASALADAYEDGPLPIGAGQTISQPYIVAF</sequence>
<gene>
    <name evidence="1" type="ORF">METZ01_LOCUS316040</name>
</gene>
<protein>
    <recommendedName>
        <fullName evidence="2">Protein-L-isoaspartate O-methyltransferase</fullName>
    </recommendedName>
</protein>
<reference evidence="1" key="1">
    <citation type="submission" date="2018-05" db="EMBL/GenBank/DDBJ databases">
        <authorList>
            <person name="Lanie J.A."/>
            <person name="Ng W.-L."/>
            <person name="Kazmierczak K.M."/>
            <person name="Andrzejewski T.M."/>
            <person name="Davidsen T.M."/>
            <person name="Wayne K.J."/>
            <person name="Tettelin H."/>
            <person name="Glass J.I."/>
            <person name="Rusch D."/>
            <person name="Podicherti R."/>
            <person name="Tsui H.-C.T."/>
            <person name="Winkler M.E."/>
        </authorList>
    </citation>
    <scope>NUCLEOTIDE SEQUENCE</scope>
</reference>
<feature type="non-terminal residue" evidence="1">
    <location>
        <position position="87"/>
    </location>
</feature>
<name>A0A382NQ12_9ZZZZ</name>
<dbReference type="Gene3D" id="3.40.50.150">
    <property type="entry name" value="Vaccinia Virus protein VP39"/>
    <property type="match status" value="1"/>
</dbReference>